<dbReference type="GO" id="GO:0006281">
    <property type="term" value="P:DNA repair"/>
    <property type="evidence" value="ECO:0007669"/>
    <property type="project" value="TreeGrafter"/>
</dbReference>
<name>A0A3B0YZ77_9ZZZZ</name>
<keyword evidence="1" id="KW-0472">Membrane</keyword>
<keyword evidence="2" id="KW-0418">Kinase</keyword>
<dbReference type="PANTHER" id="PTHR12083">
    <property type="entry name" value="BIFUNCTIONAL POLYNUCLEOTIDE PHOSPHATASE/KINASE"/>
    <property type="match status" value="1"/>
</dbReference>
<dbReference type="EMBL" id="UOFL01000056">
    <property type="protein sequence ID" value="VAW74244.1"/>
    <property type="molecule type" value="Genomic_DNA"/>
</dbReference>
<evidence type="ECO:0000313" key="2">
    <source>
        <dbReference type="EMBL" id="VAW74244.1"/>
    </source>
</evidence>
<organism evidence="2">
    <name type="scientific">hydrothermal vent metagenome</name>
    <dbReference type="NCBI Taxonomy" id="652676"/>
    <lineage>
        <taxon>unclassified sequences</taxon>
        <taxon>metagenomes</taxon>
        <taxon>ecological metagenomes</taxon>
    </lineage>
</organism>
<accession>A0A3B0YZ77</accession>
<evidence type="ECO:0000256" key="1">
    <source>
        <dbReference type="SAM" id="Phobius"/>
    </source>
</evidence>
<dbReference type="GO" id="GO:0046403">
    <property type="term" value="F:polynucleotide 3'-phosphatase activity"/>
    <property type="evidence" value="ECO:0007669"/>
    <property type="project" value="TreeGrafter"/>
</dbReference>
<sequence length="198" mass="23176">MLPAITLLIGILFFMSGYMLLTFHSNFHAYHLQLILRFVTVINCQLIVVIMEAVIFIGIQASGKSTFFHHHFQRTHVRINLDMLKTRHRESIMMNACVEAKQRFVVDNTNPTLEERNKYIECLKNEGFTIKGYYFQSVIADCLTRNKSRIGDERVPAVGVKATYNRLVLPNYQEGFDELFYVSMKNNKFVVREWKNEI</sequence>
<keyword evidence="2" id="KW-0808">Transferase</keyword>
<keyword evidence="1" id="KW-1133">Transmembrane helix</keyword>
<dbReference type="GO" id="GO:0003690">
    <property type="term" value="F:double-stranded DNA binding"/>
    <property type="evidence" value="ECO:0007669"/>
    <property type="project" value="TreeGrafter"/>
</dbReference>
<feature type="transmembrane region" description="Helical" evidence="1">
    <location>
        <begin position="6"/>
        <end position="23"/>
    </location>
</feature>
<dbReference type="AlphaFoldDB" id="A0A3B0YZ77"/>
<gene>
    <name evidence="2" type="ORF">MNBD_GAMMA12-3500</name>
</gene>
<dbReference type="Gene3D" id="3.40.50.300">
    <property type="entry name" value="P-loop containing nucleotide triphosphate hydrolases"/>
    <property type="match status" value="1"/>
</dbReference>
<reference evidence="2" key="1">
    <citation type="submission" date="2018-06" db="EMBL/GenBank/DDBJ databases">
        <authorList>
            <person name="Zhirakovskaya E."/>
        </authorList>
    </citation>
    <scope>NUCLEOTIDE SEQUENCE</scope>
</reference>
<dbReference type="SUPFAM" id="SSF52540">
    <property type="entry name" value="P-loop containing nucleoside triphosphate hydrolases"/>
    <property type="match status" value="1"/>
</dbReference>
<keyword evidence="1" id="KW-0812">Transmembrane</keyword>
<protein>
    <submittedName>
        <fullName evidence="2">Polynucleotide kinase 3-phosphatase-like</fullName>
    </submittedName>
</protein>
<feature type="transmembrane region" description="Helical" evidence="1">
    <location>
        <begin position="35"/>
        <end position="59"/>
    </location>
</feature>
<dbReference type="PANTHER" id="PTHR12083:SF9">
    <property type="entry name" value="BIFUNCTIONAL POLYNUCLEOTIDE PHOSPHATASE_KINASE"/>
    <property type="match status" value="1"/>
</dbReference>
<dbReference type="InterPro" id="IPR027417">
    <property type="entry name" value="P-loop_NTPase"/>
</dbReference>
<proteinExistence type="predicted"/>
<dbReference type="GO" id="GO:0046404">
    <property type="term" value="F:ATP-dependent polydeoxyribonucleotide 5'-hydroxyl-kinase activity"/>
    <property type="evidence" value="ECO:0007669"/>
    <property type="project" value="TreeGrafter"/>
</dbReference>